<dbReference type="GO" id="GO:0036307">
    <property type="term" value="F:23S rRNA (adenine(2030)-N(6))-methyltransferase activity"/>
    <property type="evidence" value="ECO:0007669"/>
    <property type="project" value="UniProtKB-UniRule"/>
</dbReference>
<comment type="function">
    <text evidence="1">Specifically methylates the adenine in position 2030 of 23S rRNA.</text>
</comment>
<reference evidence="2 3" key="1">
    <citation type="submission" date="2019-01" db="EMBL/GenBank/DDBJ databases">
        <title>Pseudoxanthomonas composti sp. nov., isolated from compost.</title>
        <authorList>
            <person name="Yang G."/>
        </authorList>
    </citation>
    <scope>NUCLEOTIDE SEQUENCE [LARGE SCALE GENOMIC DNA]</scope>
    <source>
        <strain evidence="2 3">GSS15</strain>
    </source>
</reference>
<dbReference type="Proteomes" id="UP000289784">
    <property type="component" value="Unassembled WGS sequence"/>
</dbReference>
<dbReference type="EMBL" id="SAWZ01000005">
    <property type="protein sequence ID" value="RXR05243.1"/>
    <property type="molecule type" value="Genomic_DNA"/>
</dbReference>
<feature type="binding site" evidence="1">
    <location>
        <position position="41"/>
    </location>
    <ligand>
        <name>S-adenosyl-L-methionine</name>
        <dbReference type="ChEBI" id="CHEBI:59789"/>
    </ligand>
</feature>
<dbReference type="InterPro" id="IPR029063">
    <property type="entry name" value="SAM-dependent_MTases_sf"/>
</dbReference>
<keyword evidence="1" id="KW-0694">RNA-binding</keyword>
<dbReference type="GO" id="GO:0005829">
    <property type="term" value="C:cytosol"/>
    <property type="evidence" value="ECO:0007669"/>
    <property type="project" value="TreeGrafter"/>
</dbReference>
<dbReference type="Gene3D" id="3.40.50.150">
    <property type="entry name" value="Vaccinia Virus protein VP39"/>
    <property type="match status" value="1"/>
</dbReference>
<keyword evidence="1 2" id="KW-0808">Transferase</keyword>
<feature type="binding site" evidence="1">
    <location>
        <position position="117"/>
    </location>
    <ligand>
        <name>S-adenosyl-L-methionine</name>
        <dbReference type="ChEBI" id="CHEBI:59789"/>
    </ligand>
</feature>
<keyword evidence="3" id="KW-1185">Reference proteome</keyword>
<dbReference type="PANTHER" id="PTHR37426">
    <property type="entry name" value="RIBOSOMAL RNA LARGE SUBUNIT METHYLTRANSFERASE J"/>
    <property type="match status" value="1"/>
</dbReference>
<dbReference type="AlphaFoldDB" id="A0A4Q1JWG1"/>
<protein>
    <recommendedName>
        <fullName evidence="1">Ribosomal RNA large subunit methyltransferase J</fullName>
        <ecNumber evidence="1">2.1.1.266</ecNumber>
    </recommendedName>
    <alternativeName>
        <fullName evidence="1">23S rRNA (adenine(2030)-N6)-methyltransferase</fullName>
    </alternativeName>
    <alternativeName>
        <fullName evidence="1">23S rRNA m6A2030 methyltransferase</fullName>
    </alternativeName>
</protein>
<comment type="caution">
    <text evidence="2">The sequence shown here is derived from an EMBL/GenBank/DDBJ whole genome shotgun (WGS) entry which is preliminary data.</text>
</comment>
<dbReference type="SUPFAM" id="SSF53335">
    <property type="entry name" value="S-adenosyl-L-methionine-dependent methyltransferases"/>
    <property type="match status" value="1"/>
</dbReference>
<keyword evidence="1" id="KW-0698">rRNA processing</keyword>
<feature type="active site" description="Proton acceptor" evidence="1">
    <location>
        <position position="168"/>
    </location>
</feature>
<dbReference type="Pfam" id="PF04378">
    <property type="entry name" value="RsmJ"/>
    <property type="match status" value="1"/>
</dbReference>
<keyword evidence="1 2" id="KW-0489">Methyltransferase</keyword>
<gene>
    <name evidence="1" type="primary">rlmJ</name>
    <name evidence="2" type="ORF">EPA99_10870</name>
</gene>
<evidence type="ECO:0000256" key="1">
    <source>
        <dbReference type="HAMAP-Rule" id="MF_00934"/>
    </source>
</evidence>
<proteinExistence type="inferred from homology"/>
<feature type="binding site" evidence="1">
    <location>
        <position position="99"/>
    </location>
    <ligand>
        <name>S-adenosyl-L-methionine</name>
        <dbReference type="ChEBI" id="CHEBI:59789"/>
    </ligand>
</feature>
<accession>A0A4Q1JWG1</accession>
<feature type="binding site" evidence="1">
    <location>
        <position position="168"/>
    </location>
    <ligand>
        <name>S-adenosyl-L-methionine</name>
        <dbReference type="ChEBI" id="CHEBI:59789"/>
    </ligand>
</feature>
<dbReference type="EC" id="2.1.1.266" evidence="1"/>
<evidence type="ECO:0000313" key="2">
    <source>
        <dbReference type="EMBL" id="RXR05243.1"/>
    </source>
</evidence>
<feature type="binding site" evidence="1">
    <location>
        <begin position="142"/>
        <end position="143"/>
    </location>
    <ligand>
        <name>S-adenosyl-L-methionine</name>
        <dbReference type="ChEBI" id="CHEBI:59789"/>
    </ligand>
</feature>
<dbReference type="RefSeq" id="WP_129471247.1">
    <property type="nucleotide sequence ID" value="NZ_SAWZ01000005.1"/>
</dbReference>
<keyword evidence="1" id="KW-0949">S-adenosyl-L-methionine</keyword>
<feature type="site" description="Interaction with substrate rRNA" evidence="1">
    <location>
        <position position="3"/>
    </location>
</feature>
<comment type="similarity">
    <text evidence="1">Belongs to the RlmJ family.</text>
</comment>
<dbReference type="HAMAP" id="MF_00934">
    <property type="entry name" value="23SrRNA_methyltr_J"/>
    <property type="match status" value="1"/>
</dbReference>
<organism evidence="2 3">
    <name type="scientific">Pseudoxanthomonas composti</name>
    <dbReference type="NCBI Taxonomy" id="2137479"/>
    <lineage>
        <taxon>Bacteria</taxon>
        <taxon>Pseudomonadati</taxon>
        <taxon>Pseudomonadota</taxon>
        <taxon>Gammaproteobacteria</taxon>
        <taxon>Lysobacterales</taxon>
        <taxon>Lysobacteraceae</taxon>
        <taxon>Pseudoxanthomonas</taxon>
    </lineage>
</organism>
<sequence length="285" mass="30903">MNYRHGFHAGNHADVLKHVIVLMLLEALKAKPSPFFVLDTHAGRGRYLLGGEQSQRTGEAATGILRLAAHKGLPAPLKAYLQAVKAGNPVDALLAYPGSPMLVAQALREGDRLAACELQAEEAQALKALFTGDAKVAVHARDGYGAIKALLPPRVGQDRFARGLVLIDPPYEAQQDEYPLVRDAVAECLQRWPGAMVAVWYPIKQRRTLQPFYRRVASLPAKGVLAAELLVHPDDSPLRLNGSGMLLFNPPWQLDQALAPVLKALDAALGEPGASHLLTWLRPPV</sequence>
<feature type="binding site" evidence="1">
    <location>
        <position position="18"/>
    </location>
    <ligand>
        <name>S-adenosyl-L-methionine</name>
        <dbReference type="ChEBI" id="CHEBI:59789"/>
    </ligand>
</feature>
<dbReference type="GO" id="GO:0070475">
    <property type="term" value="P:rRNA base methylation"/>
    <property type="evidence" value="ECO:0007669"/>
    <property type="project" value="UniProtKB-UniRule"/>
</dbReference>
<comment type="catalytic activity">
    <reaction evidence="1">
        <text>adenosine(2030) in 23S rRNA + S-adenosyl-L-methionine = N(6)-methyladenosine(2030) in 23S rRNA + S-adenosyl-L-homocysteine + H(+)</text>
        <dbReference type="Rhea" id="RHEA:43736"/>
        <dbReference type="Rhea" id="RHEA-COMP:10668"/>
        <dbReference type="Rhea" id="RHEA-COMP:10669"/>
        <dbReference type="ChEBI" id="CHEBI:15378"/>
        <dbReference type="ChEBI" id="CHEBI:57856"/>
        <dbReference type="ChEBI" id="CHEBI:59789"/>
        <dbReference type="ChEBI" id="CHEBI:74411"/>
        <dbReference type="ChEBI" id="CHEBI:74449"/>
        <dbReference type="EC" id="2.1.1.266"/>
    </reaction>
</comment>
<comment type="subunit">
    <text evidence="1">Monomer.</text>
</comment>
<dbReference type="PANTHER" id="PTHR37426:SF1">
    <property type="entry name" value="RIBOSOMAL RNA LARGE SUBUNIT METHYLTRANSFERASE J"/>
    <property type="match status" value="1"/>
</dbReference>
<dbReference type="InterPro" id="IPR007473">
    <property type="entry name" value="RlmJ"/>
</dbReference>
<dbReference type="OrthoDB" id="9791274at2"/>
<dbReference type="GO" id="GO:0003723">
    <property type="term" value="F:RNA binding"/>
    <property type="evidence" value="ECO:0007669"/>
    <property type="project" value="UniProtKB-UniRule"/>
</dbReference>
<evidence type="ECO:0000313" key="3">
    <source>
        <dbReference type="Proteomes" id="UP000289784"/>
    </source>
</evidence>
<name>A0A4Q1JWG1_9GAMM</name>